<accession>A0A3G8M1X8</accession>
<reference evidence="1 3" key="1">
    <citation type="submission" date="2018-11" db="EMBL/GenBank/DDBJ databases">
        <title>Genome squencing of methanotrophic bacteria isolated from alkaline groundwater in Korea.</title>
        <authorList>
            <person name="Nguyen L.N."/>
        </authorList>
    </citation>
    <scope>NUCLEOTIDE SEQUENCE [LARGE SCALE GENOMIC DNA]</scope>
    <source>
        <strain evidence="1 3">GW6</strain>
    </source>
</reference>
<dbReference type="EMBL" id="CP044328">
    <property type="protein sequence ID" value="QGM93085.1"/>
    <property type="molecule type" value="Genomic_DNA"/>
</dbReference>
<reference evidence="2 4" key="3">
    <citation type="journal article" date="2021" name="AMB Express">
        <title>Isolation and characterisation of Methylocystis spp. for poly-3-hydroxybutyrate production using waste methane feedstocks.</title>
        <authorList>
            <person name="Rumah B.L."/>
            <person name="Stead C.E."/>
            <person name="Claxton Stevens B.H."/>
            <person name="Minton N.P."/>
            <person name="Grosse-Honebrink A."/>
            <person name="Zhang Y."/>
        </authorList>
    </citation>
    <scope>NUCLEOTIDE SEQUENCE [LARGE SCALE GENOMIC DNA]</scope>
    <source>
        <strain evidence="2 4">BRCS1</strain>
    </source>
</reference>
<evidence type="ECO:0000313" key="4">
    <source>
        <dbReference type="Proteomes" id="UP000424673"/>
    </source>
</evidence>
<evidence type="ECO:0000313" key="3">
    <source>
        <dbReference type="Proteomes" id="UP000273982"/>
    </source>
</evidence>
<dbReference type="KEGG" id="mros:EHO51_04035"/>
<dbReference type="Proteomes" id="UP000273982">
    <property type="component" value="Chromosome"/>
</dbReference>
<protein>
    <submittedName>
        <fullName evidence="1">Uncharacterized protein</fullName>
    </submittedName>
</protein>
<reference evidence="4" key="2">
    <citation type="submission" date="2019-09" db="EMBL/GenBank/DDBJ databases">
        <title>Isolation and complete genome sequencing of Methylocystis species.</title>
        <authorList>
            <person name="Rumah B.L."/>
            <person name="Stead C.E."/>
            <person name="Stevens B.C."/>
            <person name="Minton N.P."/>
            <person name="Grosse-Honebrink A."/>
            <person name="Zhang Y."/>
        </authorList>
    </citation>
    <scope>NUCLEOTIDE SEQUENCE [LARGE SCALE GENOMIC DNA]</scope>
    <source>
        <strain evidence="4">BRCS1</strain>
    </source>
</reference>
<sequence length="160" mass="17152">MATNRTNVYSPSEFLERQSGDACLLPLTVVGVSKPGADKNSILFALDVARDVWINVPIALVENVEVLGDAKCGADSYPHVRLRMKDPSSPEGQAFAAFFKGMETALFAVMRKVTPILQAAGEAGLRDACHDCIHACTLIVLPPDDPFAQITCMLNCSACP</sequence>
<gene>
    <name evidence="1" type="ORF">EHO51_04035</name>
    <name evidence="2" type="ORF">F7D13_03095</name>
</gene>
<proteinExistence type="predicted"/>
<dbReference type="Proteomes" id="UP000424673">
    <property type="component" value="Chromosome"/>
</dbReference>
<dbReference type="RefSeq" id="WP_124737809.1">
    <property type="nucleotide sequence ID" value="NZ_CP034086.1"/>
</dbReference>
<dbReference type="AlphaFoldDB" id="A0A3G8M1X8"/>
<evidence type="ECO:0000313" key="2">
    <source>
        <dbReference type="EMBL" id="QGM93085.1"/>
    </source>
</evidence>
<dbReference type="EMBL" id="CP034086">
    <property type="protein sequence ID" value="AZG75969.1"/>
    <property type="molecule type" value="Genomic_DNA"/>
</dbReference>
<evidence type="ECO:0000313" key="1">
    <source>
        <dbReference type="EMBL" id="AZG75969.1"/>
    </source>
</evidence>
<organism evidence="1 3">
    <name type="scientific">Methylocystis rosea</name>
    <dbReference type="NCBI Taxonomy" id="173366"/>
    <lineage>
        <taxon>Bacteria</taxon>
        <taxon>Pseudomonadati</taxon>
        <taxon>Pseudomonadota</taxon>
        <taxon>Alphaproteobacteria</taxon>
        <taxon>Hyphomicrobiales</taxon>
        <taxon>Methylocystaceae</taxon>
        <taxon>Methylocystis</taxon>
    </lineage>
</organism>
<name>A0A3G8M1X8_9HYPH</name>
<keyword evidence="4" id="KW-1185">Reference proteome</keyword>